<reference evidence="3 4" key="1">
    <citation type="submission" date="2018-06" db="EMBL/GenBank/DDBJ databases">
        <authorList>
            <consortium name="Pathogen Informatics"/>
            <person name="Doyle S."/>
        </authorList>
    </citation>
    <scope>NUCLEOTIDE SEQUENCE [LARGE SCALE GENOMIC DNA]</scope>
    <source>
        <strain evidence="3 4">NCTC11155</strain>
    </source>
</reference>
<dbReference type="Pfam" id="PF13590">
    <property type="entry name" value="DUF4136"/>
    <property type="match status" value="1"/>
</dbReference>
<keyword evidence="1" id="KW-0732">Signal</keyword>
<keyword evidence="3" id="KW-0645">Protease</keyword>
<dbReference type="GO" id="GO:0006508">
    <property type="term" value="P:proteolysis"/>
    <property type="evidence" value="ECO:0007669"/>
    <property type="project" value="UniProtKB-KW"/>
</dbReference>
<dbReference type="SUPFAM" id="SSF50156">
    <property type="entry name" value="PDZ domain-like"/>
    <property type="match status" value="1"/>
</dbReference>
<dbReference type="RefSeq" id="WP_004289680.1">
    <property type="nucleotide sequence ID" value="NZ_CP069794.1"/>
</dbReference>
<dbReference type="InterPro" id="IPR025411">
    <property type="entry name" value="DUF4136"/>
</dbReference>
<organism evidence="3 4">
    <name type="scientific">Bacteroides eggerthii</name>
    <dbReference type="NCBI Taxonomy" id="28111"/>
    <lineage>
        <taxon>Bacteria</taxon>
        <taxon>Pseudomonadati</taxon>
        <taxon>Bacteroidota</taxon>
        <taxon>Bacteroidia</taxon>
        <taxon>Bacteroidales</taxon>
        <taxon>Bacteroidaceae</taxon>
        <taxon>Bacteroides</taxon>
    </lineage>
</organism>
<sequence>MKKHVLLMIMVLMSLNVVAQEMEEFFGCDMYGITNVVHGEKEECWYITKVEPYSQVDMAGLRAGDLLTSSDTVNNVYHVGGSKQLVNVGSYMELEKDSYLTELEVMDKGKTKYGLVGYRTWNSNPFIYKNTQVYSDPEVSLYDYSTFDFEFTENNVIQQKEISGIIEKELNKKNLKRDKDNPDVLIFINYYSDRRENYTPPTQEIITRYKYGYEIGSGWGPRQYIESQTRGGYTKVLNLMKFTITMLDAEKVRKGCKVTPIIWNADFEVPDFSVIPPLKPFCTDVAEFMFCQFPIVHPYNQSISKKCYYQAVGLLFEKKKPKVIYHVLKGSPAEKAGLKAGDEFVKYGKEKFIDEDSGNTSFDMLIKRKNGKKETIHFDNVKSYEVLDIQ</sequence>
<evidence type="ECO:0000256" key="1">
    <source>
        <dbReference type="SAM" id="SignalP"/>
    </source>
</evidence>
<proteinExistence type="predicted"/>
<feature type="signal peptide" evidence="1">
    <location>
        <begin position="1"/>
        <end position="19"/>
    </location>
</feature>
<dbReference type="AlphaFoldDB" id="A0A380YLQ7"/>
<feature type="chain" id="PRO_5016747319" evidence="1">
    <location>
        <begin position="20"/>
        <end position="390"/>
    </location>
</feature>
<accession>A0A380YLQ7</accession>
<name>A0A380YLQ7_9BACE</name>
<feature type="domain" description="DUF4136" evidence="2">
    <location>
        <begin position="135"/>
        <end position="251"/>
    </location>
</feature>
<dbReference type="InterPro" id="IPR036034">
    <property type="entry name" value="PDZ_sf"/>
</dbReference>
<dbReference type="EMBL" id="UFSX01000001">
    <property type="protein sequence ID" value="SUV28581.1"/>
    <property type="molecule type" value="Genomic_DNA"/>
</dbReference>
<evidence type="ECO:0000313" key="3">
    <source>
        <dbReference type="EMBL" id="SUV28581.1"/>
    </source>
</evidence>
<dbReference type="GO" id="GO:0008233">
    <property type="term" value="F:peptidase activity"/>
    <property type="evidence" value="ECO:0007669"/>
    <property type="project" value="UniProtKB-KW"/>
</dbReference>
<dbReference type="Gene3D" id="3.30.160.670">
    <property type="match status" value="1"/>
</dbReference>
<protein>
    <submittedName>
        <fullName evidence="3">Predicted protease with the C-terminal PDZ domain</fullName>
    </submittedName>
</protein>
<dbReference type="Proteomes" id="UP000254424">
    <property type="component" value="Unassembled WGS sequence"/>
</dbReference>
<dbReference type="Gene3D" id="2.30.42.10">
    <property type="match status" value="1"/>
</dbReference>
<gene>
    <name evidence="3" type="ORF">NCTC11155_00531</name>
</gene>
<evidence type="ECO:0000259" key="2">
    <source>
        <dbReference type="Pfam" id="PF13590"/>
    </source>
</evidence>
<keyword evidence="3" id="KW-0378">Hydrolase</keyword>
<dbReference type="STRING" id="483216.BACEGG_01382"/>
<dbReference type="OrthoDB" id="993996at2"/>
<evidence type="ECO:0000313" key="4">
    <source>
        <dbReference type="Proteomes" id="UP000254424"/>
    </source>
</evidence>